<dbReference type="SMART" id="SM01308">
    <property type="entry name" value="RICTOR_N"/>
    <property type="match status" value="1"/>
</dbReference>
<dbReference type="PANTHER" id="PTHR13298">
    <property type="entry name" value="CYTOSOLIC REGULATOR PIANISSIMO"/>
    <property type="match status" value="1"/>
</dbReference>
<evidence type="ECO:0000256" key="2">
    <source>
        <dbReference type="SAM" id="MobiDB-lite"/>
    </source>
</evidence>
<dbReference type="PROSITE" id="PS51925">
    <property type="entry name" value="SWIB_MDM2"/>
    <property type="match status" value="1"/>
</dbReference>
<dbReference type="GO" id="GO:0038203">
    <property type="term" value="P:TORC2 signaling"/>
    <property type="evidence" value="ECO:0007669"/>
    <property type="project" value="TreeGrafter"/>
</dbReference>
<comment type="similarity">
    <text evidence="1">Belongs to the RICTOR family.</text>
</comment>
<dbReference type="InterPro" id="IPR029451">
    <property type="entry name" value="RICTOR_M"/>
</dbReference>
<reference evidence="4 5" key="1">
    <citation type="journal article" date="2019" name="Environ. Microbiol.">
        <title>At the nexus of three kingdoms: the genome of the mycorrhizal fungus Gigaspora margarita provides insights into plant, endobacterial and fungal interactions.</title>
        <authorList>
            <person name="Venice F."/>
            <person name="Ghignone S."/>
            <person name="Salvioli di Fossalunga A."/>
            <person name="Amselem J."/>
            <person name="Novero M."/>
            <person name="Xianan X."/>
            <person name="Sedzielewska Toro K."/>
            <person name="Morin E."/>
            <person name="Lipzen A."/>
            <person name="Grigoriev I.V."/>
            <person name="Henrissat B."/>
            <person name="Martin F.M."/>
            <person name="Bonfante P."/>
        </authorList>
    </citation>
    <scope>NUCLEOTIDE SEQUENCE [LARGE SCALE GENOMIC DNA]</scope>
    <source>
        <strain evidence="4 5">BEG34</strain>
    </source>
</reference>
<evidence type="ECO:0000259" key="3">
    <source>
        <dbReference type="PROSITE" id="PS51925"/>
    </source>
</evidence>
<dbReference type="InterPro" id="IPR028268">
    <property type="entry name" value="Pianissimo_fam"/>
</dbReference>
<dbReference type="InterPro" id="IPR028267">
    <property type="entry name" value="Pianissimo_N"/>
</dbReference>
<dbReference type="Pfam" id="PF14663">
    <property type="entry name" value="RasGEF_N_2"/>
    <property type="match status" value="1"/>
</dbReference>
<dbReference type="Pfam" id="PF02201">
    <property type="entry name" value="SWIB"/>
    <property type="match status" value="1"/>
</dbReference>
<proteinExistence type="inferred from homology"/>
<dbReference type="Pfam" id="PF14666">
    <property type="entry name" value="RICTOR_M"/>
    <property type="match status" value="1"/>
</dbReference>
<dbReference type="PANTHER" id="PTHR13298:SF11">
    <property type="entry name" value="RAPAMYCIN-INSENSITIVE COMPANION OF MTOR"/>
    <property type="match status" value="1"/>
</dbReference>
<dbReference type="GO" id="GO:0031932">
    <property type="term" value="C:TORC2 complex"/>
    <property type="evidence" value="ECO:0007669"/>
    <property type="project" value="InterPro"/>
</dbReference>
<dbReference type="OrthoDB" id="271111at2759"/>
<evidence type="ECO:0000256" key="1">
    <source>
        <dbReference type="ARBA" id="ARBA00008878"/>
    </source>
</evidence>
<gene>
    <name evidence="4" type="ORF">F8M41_021421</name>
</gene>
<dbReference type="InterPro" id="IPR003121">
    <property type="entry name" value="SWIB_MDM2_domain"/>
</dbReference>
<dbReference type="InterPro" id="IPR019835">
    <property type="entry name" value="SWIB_domain"/>
</dbReference>
<dbReference type="SMART" id="SM01303">
    <property type="entry name" value="RasGEF_N_2"/>
    <property type="match status" value="1"/>
</dbReference>
<dbReference type="InterPro" id="IPR036885">
    <property type="entry name" value="SWIB_MDM2_dom_sf"/>
</dbReference>
<dbReference type="Pfam" id="PF14668">
    <property type="entry name" value="RICTOR_V"/>
    <property type="match status" value="1"/>
</dbReference>
<dbReference type="SMART" id="SM01307">
    <property type="entry name" value="RICTOR_M"/>
    <property type="match status" value="1"/>
</dbReference>
<dbReference type="EMBL" id="WTPW01000628">
    <property type="protein sequence ID" value="KAF0493192.1"/>
    <property type="molecule type" value="Genomic_DNA"/>
</dbReference>
<sequence>MNEQQRPFVPNVTGYPVQYATQPIAPRGVQPTPYQYTRMQYPIGQTQLMMNAPTQPRPIHNAGPPAGMSSPATVVRKRAIPEAAAINAMNPQVKKKRAIDRNIPEKLDTLVPESRLYTELQEFERKLDSTIVRKKLEITESLSKPMKVKRTLRVFISNTSCNQQPIQEADGNEIDYGSNIPAWTLRIEGRLLDPINAKSTRPPTRKFSHFFKSIIVELDRDPEMYPEGNLIEWNKAPDSDDVDGFEIKRKGDANLKAKIFLNLDQQPPRYKLSPELESVLDIQEETKQGIIMALWQYIKHNNLQDNEDKRIINNDMRLYGIFNAPRIAFPQVPELISKHLAPVDPIVIEYTIRIDKEFHQSRYAYDIEVELDDPNKMRLAALASNSVNQKEIHNLDDKIVQCVQSINNSKTKRDFLLNFSNSPIDFINKWIASQSRDLEVILGESKVNLEEQRKSEFYKQDWVNEAVFHYTNAQTQRRMQELLGASSMNRNDQRFLNNACMKGENSKSEIMTEVADAVGEKQHRRRFAFTTDASSLRVRRNLIRQIESDVERDEDKTRTPAEIIHDVLTCIQDRTEEPTTRVDKLGSLVRLIKNHERLKYTYDAEPFLRGLRFCVSDSVKEVRIAGYRALRYLIADATTLEKIINLHYEIFIMRSLAKDPRVCNDEREQVLKIIRTFADVPGGTKYIPLGVLRSIVSIAELPDEKLRNICLETLAEIMIREPQLITHCGGMRVILQALIDGPLELSEYLMMALLYVIDMPDSRDCIRPGVDLEIVLSGFTDACNKGPKFDQRIRASSRAISVLLKSWTGITYLCMDNKQAIRSIVESLRITSDETRIPHWYPSFLSGKRITVYGLLKPENNNNGELPPPSSSCQDRLNLLDHHLVILLDILIDAGLLDALVEIIEDKNQHNARKATLFIGEILQLSNRLLSLSRSMRIQSLPRLFSLATKFDDEIVRHSATAALSHIDNLNRTKNRFQPNIGESDDSSIGSPNRRRRNARQVENVKIKMGIQIDDVHFRNMLLDTQVLSTKDYIKWNWETTMELLQGPLLNPRRLEEAIRSKFMKRLIGFFRPNSRRFSEIEKNLENERYVQLGCTLITTLLANSDGVKYLESNKFLRQISDNLNQLVPPMNAGFESEFFSKERINNTLTSGYFTMIGILSKFKDGVKLLEKFKIFNTFYQLSELKSREDLIKTVITNLDYNLDGHPRILLSKVMTSGYKRIRLYATKHLGVILRTSVQKFNEWAIQLLITQLYDPAMEVCQMAVRVLEETCNHKENIELLVKLRPSLDNLGEVGNPLLLRFLSTSIGFNYLSESDYVEKEMDDWFQSGNQYYVTQLEVSLSNALRLDGEEARGDDDDKDVKISMFDGTSPAHFYGELTKTDEGCQLLREKGHFREFANFIREHGMERRDNKIISKLKSILWAVGNIGASKSGLHFLEEEDIVKDIVHIAENSAVLSLKGTCFFVLGLIAKTAPGVEILEELEWECAYDLETGACTGFCCPMNSKAFLSFPQWTYKGFETAPDIHAKPILPSTQAERDLLKAMTNLTNRILSSTGSKSLLKIRSQHPEIFNQLSTYHKVIQMLSSYHYRLPTRRAISELFDINFTKETLDQLDKLMEVHHGCDGVNGVSDDTLTEDGGGTEDADAQLHKQRMENFNRVHRGSDGVIAVMSDDQMDGCAEEVVPKQDLLPAKRVIGFNTT</sequence>
<dbReference type="SUPFAM" id="SSF47592">
    <property type="entry name" value="SWIB/MDM2 domain"/>
    <property type="match status" value="1"/>
</dbReference>
<evidence type="ECO:0000313" key="4">
    <source>
        <dbReference type="EMBL" id="KAF0493192.1"/>
    </source>
</evidence>
<dbReference type="SUPFAM" id="SSF48371">
    <property type="entry name" value="ARM repeat"/>
    <property type="match status" value="1"/>
</dbReference>
<dbReference type="InterPro" id="IPR016024">
    <property type="entry name" value="ARM-type_fold"/>
</dbReference>
<dbReference type="InterPro" id="IPR029453">
    <property type="entry name" value="Rictor_IV"/>
</dbReference>
<accession>A0A8H4AGU1</accession>
<name>A0A8H4AGU1_GIGMA</name>
<dbReference type="InterPro" id="IPR029452">
    <property type="entry name" value="RICTOR_V"/>
</dbReference>
<evidence type="ECO:0000313" key="5">
    <source>
        <dbReference type="Proteomes" id="UP000439903"/>
    </source>
</evidence>
<protein>
    <submittedName>
        <fullName evidence="4">Target of rapamycin complex 2 subunit ste20</fullName>
    </submittedName>
</protein>
<feature type="region of interest" description="Disordered" evidence="2">
    <location>
        <begin position="975"/>
        <end position="999"/>
    </location>
</feature>
<dbReference type="SMART" id="SM01310">
    <property type="entry name" value="RICTOR_V"/>
    <property type="match status" value="1"/>
</dbReference>
<dbReference type="Gene3D" id="1.25.10.10">
    <property type="entry name" value="Leucine-rich Repeat Variant"/>
    <property type="match status" value="1"/>
</dbReference>
<organism evidence="4 5">
    <name type="scientific">Gigaspora margarita</name>
    <dbReference type="NCBI Taxonomy" id="4874"/>
    <lineage>
        <taxon>Eukaryota</taxon>
        <taxon>Fungi</taxon>
        <taxon>Fungi incertae sedis</taxon>
        <taxon>Mucoromycota</taxon>
        <taxon>Glomeromycotina</taxon>
        <taxon>Glomeromycetes</taxon>
        <taxon>Diversisporales</taxon>
        <taxon>Gigasporaceae</taxon>
        <taxon>Gigaspora</taxon>
    </lineage>
</organism>
<dbReference type="CDD" id="cd10568">
    <property type="entry name" value="SWIB_like"/>
    <property type="match status" value="1"/>
</dbReference>
<keyword evidence="5" id="KW-1185">Reference proteome</keyword>
<dbReference type="Pfam" id="PF14664">
    <property type="entry name" value="RICTOR_N"/>
    <property type="match status" value="1"/>
</dbReference>
<dbReference type="SMART" id="SM00151">
    <property type="entry name" value="SWIB"/>
    <property type="match status" value="1"/>
</dbReference>
<dbReference type="Gene3D" id="1.10.245.10">
    <property type="entry name" value="SWIB/MDM2 domain"/>
    <property type="match status" value="1"/>
</dbReference>
<comment type="caution">
    <text evidence="4">The sequence shown here is derived from an EMBL/GenBank/DDBJ whole genome shotgun (WGS) entry which is preliminary data.</text>
</comment>
<dbReference type="Proteomes" id="UP000439903">
    <property type="component" value="Unassembled WGS sequence"/>
</dbReference>
<dbReference type="InterPro" id="IPR011989">
    <property type="entry name" value="ARM-like"/>
</dbReference>
<feature type="domain" description="DM2" evidence="3">
    <location>
        <begin position="265"/>
        <end position="342"/>
    </location>
</feature>